<keyword evidence="2" id="KW-0472">Membrane</keyword>
<feature type="region of interest" description="Disordered" evidence="1">
    <location>
        <begin position="357"/>
        <end position="376"/>
    </location>
</feature>
<evidence type="ECO:0000313" key="5">
    <source>
        <dbReference type="Proteomes" id="UP001219525"/>
    </source>
</evidence>
<keyword evidence="5" id="KW-1185">Reference proteome</keyword>
<dbReference type="InterPro" id="IPR045339">
    <property type="entry name" value="DUF6534"/>
</dbReference>
<feature type="domain" description="DUF6534" evidence="3">
    <location>
        <begin position="229"/>
        <end position="335"/>
    </location>
</feature>
<reference evidence="4" key="1">
    <citation type="submission" date="2023-03" db="EMBL/GenBank/DDBJ databases">
        <title>Massive genome expansion in bonnet fungi (Mycena s.s.) driven by repeated elements and novel gene families across ecological guilds.</title>
        <authorList>
            <consortium name="Lawrence Berkeley National Laboratory"/>
            <person name="Harder C.B."/>
            <person name="Miyauchi S."/>
            <person name="Viragh M."/>
            <person name="Kuo A."/>
            <person name="Thoen E."/>
            <person name="Andreopoulos B."/>
            <person name="Lu D."/>
            <person name="Skrede I."/>
            <person name="Drula E."/>
            <person name="Henrissat B."/>
            <person name="Morin E."/>
            <person name="Kohler A."/>
            <person name="Barry K."/>
            <person name="LaButti K."/>
            <person name="Morin E."/>
            <person name="Salamov A."/>
            <person name="Lipzen A."/>
            <person name="Mereny Z."/>
            <person name="Hegedus B."/>
            <person name="Baldrian P."/>
            <person name="Stursova M."/>
            <person name="Weitz H."/>
            <person name="Taylor A."/>
            <person name="Grigoriev I.V."/>
            <person name="Nagy L.G."/>
            <person name="Martin F."/>
            <person name="Kauserud H."/>
        </authorList>
    </citation>
    <scope>NUCLEOTIDE SEQUENCE</scope>
    <source>
        <strain evidence="4">9144</strain>
    </source>
</reference>
<keyword evidence="2" id="KW-0812">Transmembrane</keyword>
<evidence type="ECO:0000313" key="4">
    <source>
        <dbReference type="EMBL" id="KAJ7222316.1"/>
    </source>
</evidence>
<sequence>MSEASFYPPGYIDAVGKPIMIGFMLSSPLYAIVIGQVIYYFHAFPKDRISVKLVVVFLLLVDTVHTVLLITGFNRWYLDMFLSPTLPKELAIIPLITHITIFTCQMTYAARIWVGEAYYLAEPINITDANSSQSPVSGKNKFATGVVVCWVATSESSTINKAAFKLILSSAQIGECFRLSVLFEKLANLGWNTVAGFIMGISTYVTSQTIVVYADPTFRRSGVVELSSSLACDVAIMVFMVYFLKGPGRGTSFDKTTNLVNKLLVYIISVGVLTRCIIPSFTNVDTNNNFIPSAATVANLALWLALTFSFDFMILHFIMGKLYSNSLLVMLNSRVRLREELYDTTAGIELSGTSRGTLANSKNTTTTSKHTTNSQG</sequence>
<dbReference type="AlphaFoldDB" id="A0AAD6YKU7"/>
<evidence type="ECO:0000256" key="2">
    <source>
        <dbReference type="SAM" id="Phobius"/>
    </source>
</evidence>
<feature type="transmembrane region" description="Helical" evidence="2">
    <location>
        <begin position="226"/>
        <end position="243"/>
    </location>
</feature>
<organism evidence="4 5">
    <name type="scientific">Mycena pura</name>
    <dbReference type="NCBI Taxonomy" id="153505"/>
    <lineage>
        <taxon>Eukaryota</taxon>
        <taxon>Fungi</taxon>
        <taxon>Dikarya</taxon>
        <taxon>Basidiomycota</taxon>
        <taxon>Agaricomycotina</taxon>
        <taxon>Agaricomycetes</taxon>
        <taxon>Agaricomycetidae</taxon>
        <taxon>Agaricales</taxon>
        <taxon>Marasmiineae</taxon>
        <taxon>Mycenaceae</taxon>
        <taxon>Mycena</taxon>
    </lineage>
</organism>
<feature type="transmembrane region" description="Helical" evidence="2">
    <location>
        <begin position="189"/>
        <end position="214"/>
    </location>
</feature>
<dbReference type="Proteomes" id="UP001219525">
    <property type="component" value="Unassembled WGS sequence"/>
</dbReference>
<keyword evidence="2" id="KW-1133">Transmembrane helix</keyword>
<feature type="transmembrane region" description="Helical" evidence="2">
    <location>
        <begin position="53"/>
        <end position="78"/>
    </location>
</feature>
<dbReference type="Pfam" id="PF20152">
    <property type="entry name" value="DUF6534"/>
    <property type="match status" value="1"/>
</dbReference>
<dbReference type="EMBL" id="JARJCW010000007">
    <property type="protein sequence ID" value="KAJ7222316.1"/>
    <property type="molecule type" value="Genomic_DNA"/>
</dbReference>
<protein>
    <recommendedName>
        <fullName evidence="3">DUF6534 domain-containing protein</fullName>
    </recommendedName>
</protein>
<dbReference type="PANTHER" id="PTHR40465:SF1">
    <property type="entry name" value="DUF6534 DOMAIN-CONTAINING PROTEIN"/>
    <property type="match status" value="1"/>
</dbReference>
<feature type="transmembrane region" description="Helical" evidence="2">
    <location>
        <begin position="263"/>
        <end position="281"/>
    </location>
</feature>
<accession>A0AAD6YKU7</accession>
<feature type="transmembrane region" description="Helical" evidence="2">
    <location>
        <begin position="301"/>
        <end position="324"/>
    </location>
</feature>
<feature type="transmembrane region" description="Helical" evidence="2">
    <location>
        <begin position="20"/>
        <end position="41"/>
    </location>
</feature>
<comment type="caution">
    <text evidence="4">The sequence shown here is derived from an EMBL/GenBank/DDBJ whole genome shotgun (WGS) entry which is preliminary data.</text>
</comment>
<gene>
    <name evidence="4" type="ORF">GGX14DRAFT_558408</name>
</gene>
<proteinExistence type="predicted"/>
<name>A0AAD6YKU7_9AGAR</name>
<feature type="transmembrane region" description="Helical" evidence="2">
    <location>
        <begin position="90"/>
        <end position="110"/>
    </location>
</feature>
<evidence type="ECO:0000259" key="3">
    <source>
        <dbReference type="Pfam" id="PF20152"/>
    </source>
</evidence>
<feature type="compositionally biased region" description="Low complexity" evidence="1">
    <location>
        <begin position="360"/>
        <end position="376"/>
    </location>
</feature>
<dbReference type="PANTHER" id="PTHR40465">
    <property type="entry name" value="CHROMOSOME 1, WHOLE GENOME SHOTGUN SEQUENCE"/>
    <property type="match status" value="1"/>
</dbReference>
<evidence type="ECO:0000256" key="1">
    <source>
        <dbReference type="SAM" id="MobiDB-lite"/>
    </source>
</evidence>